<protein>
    <recommendedName>
        <fullName evidence="4">FAM194 C-terminal domain-containing protein</fullName>
    </recommendedName>
</protein>
<evidence type="ECO:0000256" key="1">
    <source>
        <dbReference type="SAM" id="MobiDB-lite"/>
    </source>
</evidence>
<feature type="compositionally biased region" description="Basic and acidic residues" evidence="1">
    <location>
        <begin position="516"/>
        <end position="701"/>
    </location>
</feature>
<proteinExistence type="predicted"/>
<reference evidence="2" key="1">
    <citation type="journal article" date="2016" name="Insect Biochem. Mol. Biol.">
        <title>Multifaceted biological insights from a draft genome sequence of the tobacco hornworm moth, Manduca sexta.</title>
        <authorList>
            <person name="Kanost M.R."/>
            <person name="Arrese E.L."/>
            <person name="Cao X."/>
            <person name="Chen Y.R."/>
            <person name="Chellapilla S."/>
            <person name="Goldsmith M.R."/>
            <person name="Grosse-Wilde E."/>
            <person name="Heckel D.G."/>
            <person name="Herndon N."/>
            <person name="Jiang H."/>
            <person name="Papanicolaou A."/>
            <person name="Qu J."/>
            <person name="Soulages J.L."/>
            <person name="Vogel H."/>
            <person name="Walters J."/>
            <person name="Waterhouse R.M."/>
            <person name="Ahn S.J."/>
            <person name="Almeida F.C."/>
            <person name="An C."/>
            <person name="Aqrawi P."/>
            <person name="Bretschneider A."/>
            <person name="Bryant W.B."/>
            <person name="Bucks S."/>
            <person name="Chao H."/>
            <person name="Chevignon G."/>
            <person name="Christen J.M."/>
            <person name="Clarke D.F."/>
            <person name="Dittmer N.T."/>
            <person name="Ferguson L.C.F."/>
            <person name="Garavelou S."/>
            <person name="Gordon K.H.J."/>
            <person name="Gunaratna R.T."/>
            <person name="Han Y."/>
            <person name="Hauser F."/>
            <person name="He Y."/>
            <person name="Heidel-Fischer H."/>
            <person name="Hirsh A."/>
            <person name="Hu Y."/>
            <person name="Jiang H."/>
            <person name="Kalra D."/>
            <person name="Klinner C."/>
            <person name="Konig C."/>
            <person name="Kovar C."/>
            <person name="Kroll A.R."/>
            <person name="Kuwar S.S."/>
            <person name="Lee S.L."/>
            <person name="Lehman R."/>
            <person name="Li K."/>
            <person name="Li Z."/>
            <person name="Liang H."/>
            <person name="Lovelace S."/>
            <person name="Lu Z."/>
            <person name="Mansfield J.H."/>
            <person name="McCulloch K.J."/>
            <person name="Mathew T."/>
            <person name="Morton B."/>
            <person name="Muzny D.M."/>
            <person name="Neunemann D."/>
            <person name="Ongeri F."/>
            <person name="Pauchet Y."/>
            <person name="Pu L.L."/>
            <person name="Pyrousis I."/>
            <person name="Rao X.J."/>
            <person name="Redding A."/>
            <person name="Roesel C."/>
            <person name="Sanchez-Gracia A."/>
            <person name="Schaack S."/>
            <person name="Shukla A."/>
            <person name="Tetreau G."/>
            <person name="Wang Y."/>
            <person name="Xiong G.H."/>
            <person name="Traut W."/>
            <person name="Walsh T.K."/>
            <person name="Worley K.C."/>
            <person name="Wu D."/>
            <person name="Wu W."/>
            <person name="Wu Y.Q."/>
            <person name="Zhang X."/>
            <person name="Zou Z."/>
            <person name="Zucker H."/>
            <person name="Briscoe A.D."/>
            <person name="Burmester T."/>
            <person name="Clem R.J."/>
            <person name="Feyereisen R."/>
            <person name="Grimmelikhuijzen C.J.P."/>
            <person name="Hamodrakas S.J."/>
            <person name="Hansson B.S."/>
            <person name="Huguet E."/>
            <person name="Jermiin L.S."/>
            <person name="Lan Q."/>
            <person name="Lehman H.K."/>
            <person name="Lorenzen M."/>
            <person name="Merzendorfer H."/>
            <person name="Michalopoulos I."/>
            <person name="Morton D.B."/>
            <person name="Muthukrishnan S."/>
            <person name="Oakeshott J.G."/>
            <person name="Palmer W."/>
            <person name="Park Y."/>
            <person name="Passarelli A.L."/>
            <person name="Rozas J."/>
            <person name="Schwartz L.M."/>
            <person name="Smith W."/>
            <person name="Southgate A."/>
            <person name="Vilcinskas A."/>
            <person name="Vogt R."/>
            <person name="Wang P."/>
            <person name="Werren J."/>
            <person name="Yu X.Q."/>
            <person name="Zhou J.J."/>
            <person name="Brown S.J."/>
            <person name="Scherer S.E."/>
            <person name="Richards S."/>
            <person name="Blissard G.W."/>
        </authorList>
    </citation>
    <scope>NUCLEOTIDE SEQUENCE</scope>
</reference>
<comment type="caution">
    <text evidence="2">The sequence shown here is derived from an EMBL/GenBank/DDBJ whole genome shotgun (WGS) entry which is preliminary data.</text>
</comment>
<organism evidence="2 3">
    <name type="scientific">Manduca sexta</name>
    <name type="common">Tobacco hawkmoth</name>
    <name type="synonym">Tobacco hornworm</name>
    <dbReference type="NCBI Taxonomy" id="7130"/>
    <lineage>
        <taxon>Eukaryota</taxon>
        <taxon>Metazoa</taxon>
        <taxon>Ecdysozoa</taxon>
        <taxon>Arthropoda</taxon>
        <taxon>Hexapoda</taxon>
        <taxon>Insecta</taxon>
        <taxon>Pterygota</taxon>
        <taxon>Neoptera</taxon>
        <taxon>Endopterygota</taxon>
        <taxon>Lepidoptera</taxon>
        <taxon>Glossata</taxon>
        <taxon>Ditrysia</taxon>
        <taxon>Bombycoidea</taxon>
        <taxon>Sphingidae</taxon>
        <taxon>Sphinginae</taxon>
        <taxon>Sphingini</taxon>
        <taxon>Manduca</taxon>
    </lineage>
</organism>
<gene>
    <name evidence="2" type="ORF">O3G_MSEX007608</name>
</gene>
<accession>A0A921Z6S7</accession>
<feature type="compositionally biased region" description="Basic and acidic residues" evidence="1">
    <location>
        <begin position="728"/>
        <end position="786"/>
    </location>
</feature>
<reference evidence="2" key="2">
    <citation type="submission" date="2020-12" db="EMBL/GenBank/DDBJ databases">
        <authorList>
            <person name="Kanost M."/>
        </authorList>
    </citation>
    <scope>NUCLEOTIDE SEQUENCE</scope>
</reference>
<evidence type="ECO:0000313" key="2">
    <source>
        <dbReference type="EMBL" id="KAG6452401.1"/>
    </source>
</evidence>
<evidence type="ECO:0000313" key="3">
    <source>
        <dbReference type="Proteomes" id="UP000791440"/>
    </source>
</evidence>
<dbReference type="EMBL" id="JH668423">
    <property type="protein sequence ID" value="KAG6452401.1"/>
    <property type="molecule type" value="Genomic_DNA"/>
</dbReference>
<feature type="region of interest" description="Disordered" evidence="1">
    <location>
        <begin position="516"/>
        <end position="786"/>
    </location>
</feature>
<sequence length="1355" mass="159293">MFGHISTQELQYIDCPRCKYIIKHAEKRIQAKEYVSKNVAIGVCDHCRNKNNLQIPCYESEHITNKFITSSKEKSDDLEQKRRTWLSKVKHLHKDVKIDAEISDTQIESPAHFQSHLSKLHGIIYKDHTFRKVEDPKIKIRSKPIRKFEENEISTSNIKQVYRTRSFDSYLQKLENASNLTDTLKLGKRYRSKPDRIMSPVWRDDAYSADKTYTHKPDQEKRLDIQDFDSYHQSFKKYISKPEKPMPRGYDPFYQSGKKYVTKDDFRKLFDTEYYDIHYREGKKYDPEPRSRAVTDVNEYTSHYQPQEKEFVTPFDEDKLLQQIYLKRDPLDVKKPINVGEEKDKNKQAPKSVKLTLDDTLLVTESIYRTRSETFMLDLENVSVPKSIIKSATGLFSERKPKIDFRKSDDYIEHYVSSTLPTHKTVKEKKYADINSVYSSPNKKYTSEEALSSKSEILLKKDFSYQFPKEIISKKELKRLQTSAELIQETQNMLNVREEEKKQKTEIERTRKLLEQELKNQAREEKKRLQEEKRKEEEEQKRIAEEERKKIAEENRRLEEERKKEEERLKAKAEKKIKEDDNGKLKEKTKTELSEEEKRKAKEEKEKAKEERKKALEEKRKEKEESREKAKSEKVDREKEKADKEADKLKKQKEKEIQLRMQKEEKQREKEEKERRKKEKDEQLRTEKARLQGEKEEEQKNKQSTPKKGKSDDDKKSMPESKQPNIETPKEQQKEKNGATAEDFKKIRNDFNNKDEVLKREKEAQLEKSARDEADKKEKEIEKQGKIHGKEAKAVVKPELVKDITKTDEKKDKPTIKELDIKQIKVRKPSYDDLILRLVKLKQSEPRERIKQKILPVLDVPVVAREHKKHKYTKTSKCIMCIDSEFELDVESILMKPDLPDETMKDIIIGQKIFKYKPPLIDKEDKSIMTPSLFQTTFQAESPIVIKKEPEVFVKDETEHKPAISVPTKTQKLAEQDAPKGIIRYALSDRAFIEKGWTMLPTEKVVRKMNVYRMRPAHPEFDWFEHNKKKKLMLYDTGEKLADFDDKGRSRLYYRNGRLALDYYDAEEINAQQRFVVFSSGELDERGRAHPITILATFDYLGNGIVFDHGGKIRLKYNQTEGVVLDRGIGPVSHWKWHTLNDPPVLQKVMIDTQMAHKDPDIFKMGGAADDKSRPDNEEMLAIEFDNFIKEKSKKLTQTFKPFQIKMKALKINNNFSLKILDQATIYLIFRDGTTNVKLNLGMILDHKEIVDTDTAEVGEVSNNLERFPARTASLAGLQRSVAYAQRFERARIERERRLRPPEPCTSADQLTAAATRPLQFPLRTATPSSTTNASSCKCSRKPCSSNVYYDTRLI</sequence>
<name>A0A921Z6S7_MANSE</name>
<keyword evidence="3" id="KW-1185">Reference proteome</keyword>
<feature type="compositionally biased region" description="Basic and acidic residues" evidence="1">
    <location>
        <begin position="709"/>
        <end position="719"/>
    </location>
</feature>
<dbReference type="Proteomes" id="UP000791440">
    <property type="component" value="Unassembled WGS sequence"/>
</dbReference>
<evidence type="ECO:0008006" key="4">
    <source>
        <dbReference type="Google" id="ProtNLM"/>
    </source>
</evidence>